<evidence type="ECO:0000256" key="2">
    <source>
        <dbReference type="SAM" id="Phobius"/>
    </source>
</evidence>
<dbReference type="Proteomes" id="UP000193240">
    <property type="component" value="Unassembled WGS sequence"/>
</dbReference>
<proteinExistence type="predicted"/>
<keyword evidence="2" id="KW-0472">Membrane</keyword>
<dbReference type="AlphaFoldDB" id="A0A1Y2LLN0"/>
<keyword evidence="4" id="KW-1185">Reference proteome</keyword>
<gene>
    <name evidence="3" type="ORF">B5807_10534</name>
</gene>
<feature type="transmembrane region" description="Helical" evidence="2">
    <location>
        <begin position="20"/>
        <end position="45"/>
    </location>
</feature>
<keyword evidence="2" id="KW-1133">Transmembrane helix</keyword>
<organism evidence="3 4">
    <name type="scientific">Epicoccum nigrum</name>
    <name type="common">Soil fungus</name>
    <name type="synonym">Epicoccum purpurascens</name>
    <dbReference type="NCBI Taxonomy" id="105696"/>
    <lineage>
        <taxon>Eukaryota</taxon>
        <taxon>Fungi</taxon>
        <taxon>Dikarya</taxon>
        <taxon>Ascomycota</taxon>
        <taxon>Pezizomycotina</taxon>
        <taxon>Dothideomycetes</taxon>
        <taxon>Pleosporomycetidae</taxon>
        <taxon>Pleosporales</taxon>
        <taxon>Pleosporineae</taxon>
        <taxon>Didymellaceae</taxon>
        <taxon>Epicoccum</taxon>
    </lineage>
</organism>
<reference evidence="3 4" key="1">
    <citation type="journal article" date="2017" name="Genome Announc.">
        <title>Genome sequence of the saprophytic ascomycete Epicoccum nigrum ICMP 19927 strain isolated from New Zealand.</title>
        <authorList>
            <person name="Fokin M."/>
            <person name="Fleetwood D."/>
            <person name="Weir B.S."/>
            <person name="Villas-Boas S.G."/>
        </authorList>
    </citation>
    <scope>NUCLEOTIDE SEQUENCE [LARGE SCALE GENOMIC DNA]</scope>
    <source>
        <strain evidence="3 4">ICMP 19927</strain>
    </source>
</reference>
<evidence type="ECO:0000313" key="4">
    <source>
        <dbReference type="Proteomes" id="UP000193240"/>
    </source>
</evidence>
<name>A0A1Y2LLN0_EPING</name>
<evidence type="ECO:0000313" key="3">
    <source>
        <dbReference type="EMBL" id="OSS44846.1"/>
    </source>
</evidence>
<dbReference type="OMA" id="AWSCTEV"/>
<feature type="compositionally biased region" description="Low complexity" evidence="1">
    <location>
        <begin position="62"/>
        <end position="75"/>
    </location>
</feature>
<evidence type="ECO:0000256" key="1">
    <source>
        <dbReference type="SAM" id="MobiDB-lite"/>
    </source>
</evidence>
<protein>
    <submittedName>
        <fullName evidence="3">Uncharacterized protein</fullName>
    </submittedName>
</protein>
<dbReference type="EMBL" id="KZ107856">
    <property type="protein sequence ID" value="OSS44846.1"/>
    <property type="molecule type" value="Genomic_DNA"/>
</dbReference>
<keyword evidence="2" id="KW-0812">Transmembrane</keyword>
<accession>A0A1Y2LLN0</accession>
<sequence>MSTTPPAPSVLPAAHDSSAWTPLAIIGIVTSIILLLLCIPLIAICMRRYERKRCKETFKANSGSRGSSRGSDGSSQMEEGQSLKSIIVTRELQRSSLKVTKPEVAYAGGQGRGWSSVEVRGGNGGWR</sequence>
<dbReference type="InParanoid" id="A0A1Y2LLN0"/>
<feature type="region of interest" description="Disordered" evidence="1">
    <location>
        <begin position="56"/>
        <end position="81"/>
    </location>
</feature>